<evidence type="ECO:0000313" key="2">
    <source>
        <dbReference type="Proteomes" id="UP000431080"/>
    </source>
</evidence>
<evidence type="ECO:0000313" key="1">
    <source>
        <dbReference type="EMBL" id="MRG60162.1"/>
    </source>
</evidence>
<gene>
    <name evidence="1" type="ORF">GE115_09820</name>
</gene>
<comment type="caution">
    <text evidence="1">The sequence shown here is derived from an EMBL/GenBank/DDBJ whole genome shotgun (WGS) entry which is preliminary data.</text>
</comment>
<organism evidence="1 2">
    <name type="scientific">Agromyces agglutinans</name>
    <dbReference type="NCBI Taxonomy" id="2662258"/>
    <lineage>
        <taxon>Bacteria</taxon>
        <taxon>Bacillati</taxon>
        <taxon>Actinomycetota</taxon>
        <taxon>Actinomycetes</taxon>
        <taxon>Micrococcales</taxon>
        <taxon>Microbacteriaceae</taxon>
        <taxon>Agromyces</taxon>
    </lineage>
</organism>
<dbReference type="AlphaFoldDB" id="A0A6I2F643"/>
<protein>
    <submittedName>
        <fullName evidence="1">Uncharacterized protein</fullName>
    </submittedName>
</protein>
<accession>A0A6I2F643</accession>
<dbReference type="RefSeq" id="WP_153684606.1">
    <property type="nucleotide sequence ID" value="NZ_WJIF01000004.1"/>
</dbReference>
<dbReference type="EMBL" id="WJIF01000004">
    <property type="protein sequence ID" value="MRG60162.1"/>
    <property type="molecule type" value="Genomic_DNA"/>
</dbReference>
<keyword evidence="2" id="KW-1185">Reference proteome</keyword>
<name>A0A6I2F643_9MICO</name>
<dbReference type="Proteomes" id="UP000431080">
    <property type="component" value="Unassembled WGS sequence"/>
</dbReference>
<sequence>MNEASEAPEASAASHVPEQYRLSRDGRLVLEIRGEPGILVSVSAPPPRPGTGPVTHPFATATFHTAETEGELGELLREASDLDGFLAAAEAAGYTVERVDA</sequence>
<proteinExistence type="predicted"/>
<reference evidence="1 2" key="1">
    <citation type="submission" date="2019-10" db="EMBL/GenBank/DDBJ databases">
        <authorList>
            <person name="Nie G."/>
            <person name="Ming H."/>
            <person name="Yi B."/>
        </authorList>
    </citation>
    <scope>NUCLEOTIDE SEQUENCE [LARGE SCALE GENOMIC DNA]</scope>
    <source>
        <strain evidence="1 2">CFH 90414</strain>
    </source>
</reference>